<name>A0ABN1PE57_9ACTN</name>
<protein>
    <recommendedName>
        <fullName evidence="1">Aminoglycoside phosphotransferase domain-containing protein</fullName>
    </recommendedName>
</protein>
<dbReference type="InterPro" id="IPR002575">
    <property type="entry name" value="Aminoglycoside_PTrfase"/>
</dbReference>
<comment type="caution">
    <text evidence="2">The sequence shown here is derived from an EMBL/GenBank/DDBJ whole genome shotgun (WGS) entry which is preliminary data.</text>
</comment>
<dbReference type="Gene3D" id="3.30.200.20">
    <property type="entry name" value="Phosphorylase Kinase, domain 1"/>
    <property type="match status" value="1"/>
</dbReference>
<dbReference type="Pfam" id="PF01636">
    <property type="entry name" value="APH"/>
    <property type="match status" value="1"/>
</dbReference>
<sequence>MPVEPEVPPATGARVPWEAVHPPVRAAIEDRLGGRIVEAVTQTGGFSPAAAVRVRLADGGRAFVKAVDSATNSESTRIYRDEIRAAALLPESVPAPRLLAHVELDGWVALAFEDIEGRHPVLPWRRDELDRVRDVLRRLAAEHTPAPAGLPPVKDIFGAAFQGFRHLAGTGHDDPWVVRHLDKLVALESEWGEAAAGDALVHADVRADNILFAGDRVHLVDWPYACTGAPWFDLVGLLPSVAMQGGPEPHELLDTLDPAVTSVVAALAGFFAWQGGLPAPPGLPTLRPFQRAQGVVAMRWLRHRTGWA</sequence>
<dbReference type="Gene3D" id="3.90.1200.10">
    <property type="match status" value="1"/>
</dbReference>
<gene>
    <name evidence="2" type="ORF">GCM10009560_29060</name>
</gene>
<organism evidence="2 3">
    <name type="scientific">Nonomuraea longicatena</name>
    <dbReference type="NCBI Taxonomy" id="83682"/>
    <lineage>
        <taxon>Bacteria</taxon>
        <taxon>Bacillati</taxon>
        <taxon>Actinomycetota</taxon>
        <taxon>Actinomycetes</taxon>
        <taxon>Streptosporangiales</taxon>
        <taxon>Streptosporangiaceae</taxon>
        <taxon>Nonomuraea</taxon>
    </lineage>
</organism>
<dbReference type="InterPro" id="IPR011009">
    <property type="entry name" value="Kinase-like_dom_sf"/>
</dbReference>
<dbReference type="EMBL" id="BAAAHQ010000012">
    <property type="protein sequence ID" value="GAA0926860.1"/>
    <property type="molecule type" value="Genomic_DNA"/>
</dbReference>
<keyword evidence="3" id="KW-1185">Reference proteome</keyword>
<dbReference type="SUPFAM" id="SSF56112">
    <property type="entry name" value="Protein kinase-like (PK-like)"/>
    <property type="match status" value="1"/>
</dbReference>
<accession>A0ABN1PE57</accession>
<evidence type="ECO:0000313" key="3">
    <source>
        <dbReference type="Proteomes" id="UP001501578"/>
    </source>
</evidence>
<feature type="domain" description="Aminoglycoside phosphotransferase" evidence="1">
    <location>
        <begin position="45"/>
        <end position="249"/>
    </location>
</feature>
<dbReference type="RefSeq" id="WP_343950362.1">
    <property type="nucleotide sequence ID" value="NZ_BAAAHQ010000012.1"/>
</dbReference>
<evidence type="ECO:0000259" key="1">
    <source>
        <dbReference type="Pfam" id="PF01636"/>
    </source>
</evidence>
<dbReference type="Proteomes" id="UP001501578">
    <property type="component" value="Unassembled WGS sequence"/>
</dbReference>
<reference evidence="3" key="1">
    <citation type="journal article" date="2019" name="Int. J. Syst. Evol. Microbiol.">
        <title>The Global Catalogue of Microorganisms (GCM) 10K type strain sequencing project: providing services to taxonomists for standard genome sequencing and annotation.</title>
        <authorList>
            <consortium name="The Broad Institute Genomics Platform"/>
            <consortium name="The Broad Institute Genome Sequencing Center for Infectious Disease"/>
            <person name="Wu L."/>
            <person name="Ma J."/>
        </authorList>
    </citation>
    <scope>NUCLEOTIDE SEQUENCE [LARGE SCALE GENOMIC DNA]</scope>
    <source>
        <strain evidence="3">JCM 11136</strain>
    </source>
</reference>
<proteinExistence type="predicted"/>
<evidence type="ECO:0000313" key="2">
    <source>
        <dbReference type="EMBL" id="GAA0926860.1"/>
    </source>
</evidence>